<dbReference type="Proteomes" id="UP001224359">
    <property type="component" value="Unassembled WGS sequence"/>
</dbReference>
<sequence length="140" mass="15982">MTIKNISNVYNLLLSLGAFYLGVTMLSGEGVFETFPPEWVGKMPFNSWESLAFSGMIIFGVGNAVIAFYGFIKKDHKIFIFILTFIWGLLLFLSAIMPIMLIGEWYLPALQIWLLSLMQLILGFIGIVTKRFNKKKQLKF</sequence>
<keyword evidence="1" id="KW-0812">Transmembrane</keyword>
<gene>
    <name evidence="2" type="ORF">J2S77_001963</name>
</gene>
<protein>
    <submittedName>
        <fullName evidence="2">Uncharacterized protein</fullName>
    </submittedName>
</protein>
<keyword evidence="3" id="KW-1185">Reference proteome</keyword>
<evidence type="ECO:0000313" key="2">
    <source>
        <dbReference type="EMBL" id="MDQ0159976.1"/>
    </source>
</evidence>
<dbReference type="EMBL" id="JAUSTQ010000007">
    <property type="protein sequence ID" value="MDQ0159976.1"/>
    <property type="molecule type" value="Genomic_DNA"/>
</dbReference>
<proteinExistence type="predicted"/>
<dbReference type="RefSeq" id="WP_306976857.1">
    <property type="nucleotide sequence ID" value="NZ_JAUSTQ010000007.1"/>
</dbReference>
<name>A0ABT9VGA4_9BACI</name>
<feature type="transmembrane region" description="Helical" evidence="1">
    <location>
        <begin position="52"/>
        <end position="72"/>
    </location>
</feature>
<reference evidence="2 3" key="1">
    <citation type="submission" date="2023-07" db="EMBL/GenBank/DDBJ databases">
        <title>Genomic Encyclopedia of Type Strains, Phase IV (KMG-IV): sequencing the most valuable type-strain genomes for metagenomic binning, comparative biology and taxonomic classification.</title>
        <authorList>
            <person name="Goeker M."/>
        </authorList>
    </citation>
    <scope>NUCLEOTIDE SEQUENCE [LARGE SCALE GENOMIC DNA]</scope>
    <source>
        <strain evidence="2 3">DSM 16460</strain>
    </source>
</reference>
<organism evidence="2 3">
    <name type="scientific">Alkalibacillus salilacus</name>
    <dbReference type="NCBI Taxonomy" id="284582"/>
    <lineage>
        <taxon>Bacteria</taxon>
        <taxon>Bacillati</taxon>
        <taxon>Bacillota</taxon>
        <taxon>Bacilli</taxon>
        <taxon>Bacillales</taxon>
        <taxon>Bacillaceae</taxon>
        <taxon>Alkalibacillus</taxon>
    </lineage>
</organism>
<accession>A0ABT9VGA4</accession>
<keyword evidence="1" id="KW-1133">Transmembrane helix</keyword>
<evidence type="ECO:0000256" key="1">
    <source>
        <dbReference type="SAM" id="Phobius"/>
    </source>
</evidence>
<keyword evidence="1" id="KW-0472">Membrane</keyword>
<evidence type="ECO:0000313" key="3">
    <source>
        <dbReference type="Proteomes" id="UP001224359"/>
    </source>
</evidence>
<comment type="caution">
    <text evidence="2">The sequence shown here is derived from an EMBL/GenBank/DDBJ whole genome shotgun (WGS) entry which is preliminary data.</text>
</comment>
<feature type="transmembrane region" description="Helical" evidence="1">
    <location>
        <begin position="12"/>
        <end position="32"/>
    </location>
</feature>
<feature type="transmembrane region" description="Helical" evidence="1">
    <location>
        <begin position="109"/>
        <end position="129"/>
    </location>
</feature>
<feature type="transmembrane region" description="Helical" evidence="1">
    <location>
        <begin position="79"/>
        <end position="103"/>
    </location>
</feature>